<evidence type="ECO:0000256" key="3">
    <source>
        <dbReference type="ARBA" id="ARBA00022525"/>
    </source>
</evidence>
<dbReference type="OrthoDB" id="7575919at2759"/>
<sequence>MSRAVLFVLLVVAYICISNVNACGQNEQFKACGGCDQRCGGERIECPEVCQPSCACIKGFVRNAANKCVSPKHC</sequence>
<accession>A0A2A3EPA8</accession>
<dbReference type="SUPFAM" id="SSF57567">
    <property type="entry name" value="Serine protease inhibitors"/>
    <property type="match status" value="1"/>
</dbReference>
<dbReference type="GO" id="GO:0004867">
    <property type="term" value="F:serine-type endopeptidase inhibitor activity"/>
    <property type="evidence" value="ECO:0007669"/>
    <property type="project" value="UniProtKB-KW"/>
</dbReference>
<dbReference type="Pfam" id="PF01826">
    <property type="entry name" value="TIL"/>
    <property type="match status" value="1"/>
</dbReference>
<reference evidence="7 8" key="1">
    <citation type="submission" date="2014-07" db="EMBL/GenBank/DDBJ databases">
        <title>Genomic and transcriptomic analysis on Apis cerana provide comprehensive insights into honey bee biology.</title>
        <authorList>
            <person name="Diao Q."/>
            <person name="Sun L."/>
            <person name="Zheng H."/>
            <person name="Zheng H."/>
            <person name="Xu S."/>
            <person name="Wang S."/>
            <person name="Zeng Z."/>
            <person name="Hu F."/>
            <person name="Su S."/>
            <person name="Wu J."/>
        </authorList>
    </citation>
    <scope>NUCLEOTIDE SEQUENCE [LARGE SCALE GENOMIC DNA]</scope>
    <source>
        <tissue evidence="7">Pupae without intestine</tissue>
    </source>
</reference>
<keyword evidence="4" id="KW-0646">Protease inhibitor</keyword>
<comment type="subcellular location">
    <subcellularLocation>
        <location evidence="1">Secreted</location>
    </subcellularLocation>
</comment>
<dbReference type="InterPro" id="IPR002919">
    <property type="entry name" value="TIL_dom"/>
</dbReference>
<evidence type="ECO:0000256" key="2">
    <source>
        <dbReference type="ARBA" id="ARBA00007611"/>
    </source>
</evidence>
<evidence type="ECO:0000259" key="6">
    <source>
        <dbReference type="Pfam" id="PF01826"/>
    </source>
</evidence>
<comment type="similarity">
    <text evidence="2">Belongs to the serine protease inhibitor-like (TIL domain-containing) family.</text>
</comment>
<feature type="signal peptide" evidence="5">
    <location>
        <begin position="1"/>
        <end position="22"/>
    </location>
</feature>
<dbReference type="InterPro" id="IPR036084">
    <property type="entry name" value="Ser_inhib-like_sf"/>
</dbReference>
<feature type="domain" description="TIL" evidence="6">
    <location>
        <begin position="23"/>
        <end position="74"/>
    </location>
</feature>
<evidence type="ECO:0000313" key="7">
    <source>
        <dbReference type="EMBL" id="PBC33643.1"/>
    </source>
</evidence>
<evidence type="ECO:0000256" key="1">
    <source>
        <dbReference type="ARBA" id="ARBA00004613"/>
    </source>
</evidence>
<name>A0A2A3EPA8_APICC</name>
<evidence type="ECO:0000313" key="8">
    <source>
        <dbReference type="Proteomes" id="UP000242457"/>
    </source>
</evidence>
<dbReference type="Gene3D" id="2.10.25.10">
    <property type="entry name" value="Laminin"/>
    <property type="match status" value="1"/>
</dbReference>
<gene>
    <name evidence="7" type="ORF">APICC_08092</name>
</gene>
<dbReference type="CDD" id="cd19941">
    <property type="entry name" value="TIL"/>
    <property type="match status" value="1"/>
</dbReference>
<dbReference type="GO" id="GO:0005576">
    <property type="term" value="C:extracellular region"/>
    <property type="evidence" value="ECO:0007669"/>
    <property type="project" value="UniProtKB-SubCell"/>
</dbReference>
<keyword evidence="4" id="KW-0722">Serine protease inhibitor</keyword>
<keyword evidence="8" id="KW-1185">Reference proteome</keyword>
<dbReference type="Proteomes" id="UP000242457">
    <property type="component" value="Unassembled WGS sequence"/>
</dbReference>
<evidence type="ECO:0000256" key="5">
    <source>
        <dbReference type="SAM" id="SignalP"/>
    </source>
</evidence>
<feature type="chain" id="PRO_5012201102" evidence="5">
    <location>
        <begin position="23"/>
        <end position="74"/>
    </location>
</feature>
<organism evidence="7 8">
    <name type="scientific">Apis cerana cerana</name>
    <name type="common">Oriental honeybee</name>
    <dbReference type="NCBI Taxonomy" id="94128"/>
    <lineage>
        <taxon>Eukaryota</taxon>
        <taxon>Metazoa</taxon>
        <taxon>Ecdysozoa</taxon>
        <taxon>Arthropoda</taxon>
        <taxon>Hexapoda</taxon>
        <taxon>Insecta</taxon>
        <taxon>Pterygota</taxon>
        <taxon>Neoptera</taxon>
        <taxon>Endopterygota</taxon>
        <taxon>Hymenoptera</taxon>
        <taxon>Apocrita</taxon>
        <taxon>Aculeata</taxon>
        <taxon>Apoidea</taxon>
        <taxon>Anthophila</taxon>
        <taxon>Apidae</taxon>
        <taxon>Apis</taxon>
    </lineage>
</organism>
<keyword evidence="3" id="KW-0964">Secreted</keyword>
<keyword evidence="5" id="KW-0732">Signal</keyword>
<evidence type="ECO:0000256" key="4">
    <source>
        <dbReference type="ARBA" id="ARBA00022900"/>
    </source>
</evidence>
<dbReference type="AlphaFoldDB" id="A0A2A3EPA8"/>
<proteinExistence type="inferred from homology"/>
<dbReference type="EMBL" id="KZ288199">
    <property type="protein sequence ID" value="PBC33643.1"/>
    <property type="molecule type" value="Genomic_DNA"/>
</dbReference>
<protein>
    <submittedName>
        <fullName evidence="7">Trypsin inhibitor isl-1</fullName>
    </submittedName>
</protein>